<reference evidence="1" key="1">
    <citation type="journal article" date="2014" name="Front. Microbiol.">
        <title>High frequency of phylogenetically diverse reductive dehalogenase-homologous genes in deep subseafloor sedimentary metagenomes.</title>
        <authorList>
            <person name="Kawai M."/>
            <person name="Futagami T."/>
            <person name="Toyoda A."/>
            <person name="Takaki Y."/>
            <person name="Nishi S."/>
            <person name="Hori S."/>
            <person name="Arai W."/>
            <person name="Tsubouchi T."/>
            <person name="Morono Y."/>
            <person name="Uchiyama I."/>
            <person name="Ito T."/>
            <person name="Fujiyama A."/>
            <person name="Inagaki F."/>
            <person name="Takami H."/>
        </authorList>
    </citation>
    <scope>NUCLEOTIDE SEQUENCE</scope>
    <source>
        <strain evidence="1">Expedition CK06-06</strain>
    </source>
</reference>
<evidence type="ECO:0000313" key="1">
    <source>
        <dbReference type="EMBL" id="GAH78247.1"/>
    </source>
</evidence>
<gene>
    <name evidence="1" type="ORF">S03H2_67826</name>
</gene>
<proteinExistence type="predicted"/>
<dbReference type="AlphaFoldDB" id="X1I974"/>
<name>X1I974_9ZZZZ</name>
<accession>X1I974</accession>
<comment type="caution">
    <text evidence="1">The sequence shown here is derived from an EMBL/GenBank/DDBJ whole genome shotgun (WGS) entry which is preliminary data.</text>
</comment>
<protein>
    <submittedName>
        <fullName evidence="1">Uncharacterized protein</fullName>
    </submittedName>
</protein>
<sequence>MAKEEDEKKTLTLKFKAFVKGNEQEISFPLEIFSPKERKKIVSEILKLLKLILLEVNSANFAEPGMVNLALSPP</sequence>
<organism evidence="1">
    <name type="scientific">marine sediment metagenome</name>
    <dbReference type="NCBI Taxonomy" id="412755"/>
    <lineage>
        <taxon>unclassified sequences</taxon>
        <taxon>metagenomes</taxon>
        <taxon>ecological metagenomes</taxon>
    </lineage>
</organism>
<dbReference type="EMBL" id="BARU01044484">
    <property type="protein sequence ID" value="GAH78247.1"/>
    <property type="molecule type" value="Genomic_DNA"/>
</dbReference>